<dbReference type="InterPro" id="IPR003313">
    <property type="entry name" value="AraC-bd"/>
</dbReference>
<dbReference type="Proteomes" id="UP001165136">
    <property type="component" value="Unassembled WGS sequence"/>
</dbReference>
<keyword evidence="3" id="KW-0804">Transcription</keyword>
<dbReference type="Pfam" id="PF12833">
    <property type="entry name" value="HTH_18"/>
    <property type="match status" value="1"/>
</dbReference>
<dbReference type="Pfam" id="PF02311">
    <property type="entry name" value="AraC_binding"/>
    <property type="match status" value="1"/>
</dbReference>
<reference evidence="5" key="1">
    <citation type="submission" date="2023-03" db="EMBL/GenBank/DDBJ databases">
        <title>Amycolatopsis taiwanensis NBRC 103393.</title>
        <authorList>
            <person name="Ichikawa N."/>
            <person name="Sato H."/>
            <person name="Tonouchi N."/>
        </authorList>
    </citation>
    <scope>NUCLEOTIDE SEQUENCE</scope>
    <source>
        <strain evidence="5">NBRC 103393</strain>
    </source>
</reference>
<evidence type="ECO:0000313" key="5">
    <source>
        <dbReference type="EMBL" id="GLY68435.1"/>
    </source>
</evidence>
<dbReference type="AlphaFoldDB" id="A0A9W6VH61"/>
<evidence type="ECO:0000256" key="1">
    <source>
        <dbReference type="ARBA" id="ARBA00023015"/>
    </source>
</evidence>
<dbReference type="GO" id="GO:0043565">
    <property type="term" value="F:sequence-specific DNA binding"/>
    <property type="evidence" value="ECO:0007669"/>
    <property type="project" value="InterPro"/>
</dbReference>
<organism evidence="5 6">
    <name type="scientific">Amycolatopsis taiwanensis</name>
    <dbReference type="NCBI Taxonomy" id="342230"/>
    <lineage>
        <taxon>Bacteria</taxon>
        <taxon>Bacillati</taxon>
        <taxon>Actinomycetota</taxon>
        <taxon>Actinomycetes</taxon>
        <taxon>Pseudonocardiales</taxon>
        <taxon>Pseudonocardiaceae</taxon>
        <taxon>Amycolatopsis</taxon>
    </lineage>
</organism>
<dbReference type="Gene3D" id="1.10.10.60">
    <property type="entry name" value="Homeodomain-like"/>
    <property type="match status" value="2"/>
</dbReference>
<accession>A0A9W6VH61</accession>
<dbReference type="PROSITE" id="PS01124">
    <property type="entry name" value="HTH_ARAC_FAMILY_2"/>
    <property type="match status" value="1"/>
</dbReference>
<evidence type="ECO:0000256" key="3">
    <source>
        <dbReference type="ARBA" id="ARBA00023163"/>
    </source>
</evidence>
<dbReference type="PANTHER" id="PTHR46796:SF2">
    <property type="entry name" value="TRANSCRIPTIONAL REGULATORY PROTEIN"/>
    <property type="match status" value="1"/>
</dbReference>
<dbReference type="SMART" id="SM00342">
    <property type="entry name" value="HTH_ARAC"/>
    <property type="match status" value="1"/>
</dbReference>
<protein>
    <submittedName>
        <fullName evidence="5">Transcriptional regulator</fullName>
    </submittedName>
</protein>
<evidence type="ECO:0000313" key="6">
    <source>
        <dbReference type="Proteomes" id="UP001165136"/>
    </source>
</evidence>
<dbReference type="SUPFAM" id="SSF46689">
    <property type="entry name" value="Homeodomain-like"/>
    <property type="match status" value="2"/>
</dbReference>
<gene>
    <name evidence="5" type="ORF">Atai01_50540</name>
</gene>
<name>A0A9W6VH61_9PSEU</name>
<dbReference type="InterPro" id="IPR018060">
    <property type="entry name" value="HTH_AraC"/>
</dbReference>
<dbReference type="EMBL" id="BSTI01000011">
    <property type="protein sequence ID" value="GLY68435.1"/>
    <property type="molecule type" value="Genomic_DNA"/>
</dbReference>
<dbReference type="InterPro" id="IPR009057">
    <property type="entry name" value="Homeodomain-like_sf"/>
</dbReference>
<dbReference type="SUPFAM" id="SSF51215">
    <property type="entry name" value="Regulatory protein AraC"/>
    <property type="match status" value="1"/>
</dbReference>
<keyword evidence="2" id="KW-0238">DNA-binding</keyword>
<dbReference type="GO" id="GO:0003700">
    <property type="term" value="F:DNA-binding transcription factor activity"/>
    <property type="evidence" value="ECO:0007669"/>
    <property type="project" value="InterPro"/>
</dbReference>
<keyword evidence="1" id="KW-0805">Transcription regulation</keyword>
<dbReference type="PANTHER" id="PTHR46796">
    <property type="entry name" value="HTH-TYPE TRANSCRIPTIONAL ACTIVATOR RHAS-RELATED"/>
    <property type="match status" value="1"/>
</dbReference>
<dbReference type="InterPro" id="IPR050204">
    <property type="entry name" value="AraC_XylS_family_regulators"/>
</dbReference>
<dbReference type="InterPro" id="IPR037923">
    <property type="entry name" value="HTH-like"/>
</dbReference>
<sequence length="252" mass="27820">MHAHFEQHVYHRHSHDTYSFGLTESGAQAFTCRGAARTSATGMVMAFNPDEPHDGHSAVEHGFTYRMVHIGPDLIAGVLADIAEHPAGLPLFAEPVLDDPVLFDALRRVHGTLREGNRLAQDEALVDAVRALVHRGATRPPGVAQRPAVRAEVRRAREYLDAAFAEDVSADELSTVAGCSRFALHRGFVAAYGFAPSDYQRQLRLRAARRLLDTGRTPAETAAEAGFADQSHLTRWFKRYYGITPSVYQYAK</sequence>
<feature type="domain" description="HTH araC/xylS-type" evidence="4">
    <location>
        <begin position="154"/>
        <end position="251"/>
    </location>
</feature>
<evidence type="ECO:0000259" key="4">
    <source>
        <dbReference type="PROSITE" id="PS01124"/>
    </source>
</evidence>
<evidence type="ECO:0000256" key="2">
    <source>
        <dbReference type="ARBA" id="ARBA00023125"/>
    </source>
</evidence>
<proteinExistence type="predicted"/>
<keyword evidence="6" id="KW-1185">Reference proteome</keyword>
<comment type="caution">
    <text evidence="5">The sequence shown here is derived from an EMBL/GenBank/DDBJ whole genome shotgun (WGS) entry which is preliminary data.</text>
</comment>